<name>A0A0P5JGM6_9CRUS</name>
<dbReference type="PANTHER" id="PTHR20997:SF2">
    <property type="entry name" value="EG:BACR42I17.2 PROTEIN-RELATED"/>
    <property type="match status" value="1"/>
</dbReference>
<proteinExistence type="predicted"/>
<dbReference type="PANTHER" id="PTHR20997">
    <property type="entry name" value="EG:BACR42I17.2 PROTEIN-RELATED"/>
    <property type="match status" value="1"/>
</dbReference>
<evidence type="ECO:0000313" key="1">
    <source>
        <dbReference type="EMBL" id="JAN40303.1"/>
    </source>
</evidence>
<dbReference type="Pfam" id="PF07165">
    <property type="entry name" value="DUF1397"/>
    <property type="match status" value="1"/>
</dbReference>
<sequence>MNFLLVLISVLVISQVNCVIPPVNDVHNWAGELDKAQQDFNLDSYTKQWMDDCERVNGSEAIEEIRDSMTVLTECISSKINIHNITEEIKEASPKGILDEVFAKYCNQVLAIKQCRIPVISAMQVCLSDQADQDLEVVDEAMNAALDFMCYKGGERIAIFMSENGTDCFLSNVDNIATCLNGSLPEMEAAITSMQTTNTSIFNDENCRLESRMKACVIDGLKTCSDPTPANVVEGLIDSMIKRTPCHRSGASSMSFSYSFRSSVLLWALATLAVATRTMFYP</sequence>
<reference evidence="1" key="1">
    <citation type="submission" date="2015-10" db="EMBL/GenBank/DDBJ databases">
        <title>EvidentialGene: Evidence-directed Construction of Complete mRNA Transcriptomes without Genomes.</title>
        <authorList>
            <person name="Gilbert D.G."/>
        </authorList>
    </citation>
    <scope>NUCLEOTIDE SEQUENCE</scope>
</reference>
<organism evidence="1">
    <name type="scientific">Daphnia magna</name>
    <dbReference type="NCBI Taxonomy" id="35525"/>
    <lineage>
        <taxon>Eukaryota</taxon>
        <taxon>Metazoa</taxon>
        <taxon>Ecdysozoa</taxon>
        <taxon>Arthropoda</taxon>
        <taxon>Crustacea</taxon>
        <taxon>Branchiopoda</taxon>
        <taxon>Diplostraca</taxon>
        <taxon>Cladocera</taxon>
        <taxon>Anomopoda</taxon>
        <taxon>Daphniidae</taxon>
        <taxon>Daphnia</taxon>
    </lineage>
</organism>
<dbReference type="InterPro" id="IPR009832">
    <property type="entry name" value="DUF1397"/>
</dbReference>
<dbReference type="EMBL" id="GDIQ01054434">
    <property type="protein sequence ID" value="JAN40303.1"/>
    <property type="molecule type" value="Transcribed_RNA"/>
</dbReference>
<dbReference type="AlphaFoldDB" id="A0A0P5JGM6"/>
<accession>A0A0P5JGM6</accession>
<dbReference type="OrthoDB" id="6512861at2759"/>
<protein>
    <submittedName>
        <fullName evidence="1">27 kDa hemolymph protein</fullName>
    </submittedName>
</protein>